<dbReference type="AlphaFoldDB" id="A0AAN9SW99"/>
<dbReference type="GO" id="GO:0042300">
    <property type="term" value="F:beta-amyrin synthase activity"/>
    <property type="evidence" value="ECO:0007669"/>
    <property type="project" value="UniProtKB-ARBA"/>
</dbReference>
<dbReference type="GO" id="GO:0005811">
    <property type="term" value="C:lipid droplet"/>
    <property type="evidence" value="ECO:0007669"/>
    <property type="project" value="InterPro"/>
</dbReference>
<evidence type="ECO:0000259" key="3">
    <source>
        <dbReference type="Pfam" id="PF13243"/>
    </source>
</evidence>
<dbReference type="PANTHER" id="PTHR11764:SF58">
    <property type="entry name" value="BETA-AMYRIN SYNTHASE-RELATED"/>
    <property type="match status" value="1"/>
</dbReference>
<organism evidence="4 5">
    <name type="scientific">Psophocarpus tetragonolobus</name>
    <name type="common">Winged bean</name>
    <name type="synonym">Dolichos tetragonolobus</name>
    <dbReference type="NCBI Taxonomy" id="3891"/>
    <lineage>
        <taxon>Eukaryota</taxon>
        <taxon>Viridiplantae</taxon>
        <taxon>Streptophyta</taxon>
        <taxon>Embryophyta</taxon>
        <taxon>Tracheophyta</taxon>
        <taxon>Spermatophyta</taxon>
        <taxon>Magnoliopsida</taxon>
        <taxon>eudicotyledons</taxon>
        <taxon>Gunneridae</taxon>
        <taxon>Pentapetalae</taxon>
        <taxon>rosids</taxon>
        <taxon>fabids</taxon>
        <taxon>Fabales</taxon>
        <taxon>Fabaceae</taxon>
        <taxon>Papilionoideae</taxon>
        <taxon>50 kb inversion clade</taxon>
        <taxon>NPAAA clade</taxon>
        <taxon>indigoferoid/millettioid clade</taxon>
        <taxon>Phaseoleae</taxon>
        <taxon>Psophocarpus</taxon>
    </lineage>
</organism>
<reference evidence="4 5" key="1">
    <citation type="submission" date="2024-01" db="EMBL/GenBank/DDBJ databases">
        <title>The genomes of 5 underutilized Papilionoideae crops provide insights into root nodulation and disease resistanc.</title>
        <authorList>
            <person name="Jiang F."/>
        </authorList>
    </citation>
    <scope>NUCLEOTIDE SEQUENCE [LARGE SCALE GENOMIC DNA]</scope>
    <source>
        <strain evidence="4">DUOXIRENSHENG_FW03</strain>
        <tissue evidence="4">Leaves</tissue>
    </source>
</reference>
<name>A0AAN9SW99_PSOTE</name>
<dbReference type="Proteomes" id="UP001386955">
    <property type="component" value="Unassembled WGS sequence"/>
</dbReference>
<comment type="caution">
    <text evidence="4">The sequence shown here is derived from an EMBL/GenBank/DDBJ whole genome shotgun (WGS) entry which is preliminary data.</text>
</comment>
<feature type="domain" description="Squalene cyclase C-terminal" evidence="3">
    <location>
        <begin position="44"/>
        <end position="179"/>
    </location>
</feature>
<evidence type="ECO:0000256" key="1">
    <source>
        <dbReference type="ARBA" id="ARBA00022737"/>
    </source>
</evidence>
<keyword evidence="1" id="KW-0677">Repeat</keyword>
<dbReference type="EMBL" id="JAYMYS010000002">
    <property type="protein sequence ID" value="KAK7407548.1"/>
    <property type="molecule type" value="Genomic_DNA"/>
</dbReference>
<dbReference type="InterPro" id="IPR018333">
    <property type="entry name" value="Squalene_cyclase"/>
</dbReference>
<dbReference type="InterPro" id="IPR032696">
    <property type="entry name" value="SQ_cyclase_C"/>
</dbReference>
<dbReference type="Gene3D" id="1.50.10.20">
    <property type="match status" value="2"/>
</dbReference>
<dbReference type="SUPFAM" id="SSF48239">
    <property type="entry name" value="Terpenoid cyclases/Protein prenyltransferases"/>
    <property type="match status" value="1"/>
</dbReference>
<gene>
    <name evidence="4" type="ORF">VNO78_09501</name>
</gene>
<protein>
    <recommendedName>
        <fullName evidence="3">Squalene cyclase C-terminal domain-containing protein</fullName>
    </recommendedName>
</protein>
<dbReference type="PANTHER" id="PTHR11764">
    <property type="entry name" value="TERPENE CYCLASE/MUTASE FAMILY MEMBER"/>
    <property type="match status" value="1"/>
</dbReference>
<evidence type="ECO:0000256" key="2">
    <source>
        <dbReference type="ARBA" id="ARBA00023235"/>
    </source>
</evidence>
<evidence type="ECO:0000313" key="5">
    <source>
        <dbReference type="Proteomes" id="UP001386955"/>
    </source>
</evidence>
<dbReference type="InterPro" id="IPR008930">
    <property type="entry name" value="Terpenoid_cyclase/PrenylTrfase"/>
</dbReference>
<accession>A0AAN9SW99</accession>
<evidence type="ECO:0000313" key="4">
    <source>
        <dbReference type="EMBL" id="KAK7407548.1"/>
    </source>
</evidence>
<keyword evidence="5" id="KW-1185">Reference proteome</keyword>
<proteinExistence type="predicted"/>
<keyword evidence="2" id="KW-0413">Isomerase</keyword>
<dbReference type="Pfam" id="PF13243">
    <property type="entry name" value="SQHop_cyclase_C"/>
    <property type="match status" value="1"/>
</dbReference>
<sequence>MATWEPAGAKKWLELLIPAEFLADIVVEHDYVECTGSAIEALMFYSSWFALRGLAAAGKTYSNCVTIRKAVKFLLKIQNKDGGWGESHLSCARGMYVPLEGNRSNVVQTAWALMALIHAGQVERDPTPLHNAAKLLINSQLEDGDWPQQETLGIYMRSCMVHYPLLRNSSTMWALAKYRANVLSHSITV</sequence>
<dbReference type="GO" id="GO:0016104">
    <property type="term" value="P:triterpenoid biosynthetic process"/>
    <property type="evidence" value="ECO:0007669"/>
    <property type="project" value="InterPro"/>
</dbReference>